<reference evidence="2 4" key="1">
    <citation type="journal article" date="2011" name="Nature">
        <title>The Medicago genome provides insight into the evolution of rhizobial symbioses.</title>
        <authorList>
            <person name="Young N.D."/>
            <person name="Debelle F."/>
            <person name="Oldroyd G.E."/>
            <person name="Geurts R."/>
            <person name="Cannon S.B."/>
            <person name="Udvardi M.K."/>
            <person name="Benedito V.A."/>
            <person name="Mayer K.F."/>
            <person name="Gouzy J."/>
            <person name="Schoof H."/>
            <person name="Van de Peer Y."/>
            <person name="Proost S."/>
            <person name="Cook D.R."/>
            <person name="Meyers B.C."/>
            <person name="Spannagl M."/>
            <person name="Cheung F."/>
            <person name="De Mita S."/>
            <person name="Krishnakumar V."/>
            <person name="Gundlach H."/>
            <person name="Zhou S."/>
            <person name="Mudge J."/>
            <person name="Bharti A.K."/>
            <person name="Murray J.D."/>
            <person name="Naoumkina M.A."/>
            <person name="Rosen B."/>
            <person name="Silverstein K.A."/>
            <person name="Tang H."/>
            <person name="Rombauts S."/>
            <person name="Zhao P.X."/>
            <person name="Zhou P."/>
            <person name="Barbe V."/>
            <person name="Bardou P."/>
            <person name="Bechner M."/>
            <person name="Bellec A."/>
            <person name="Berger A."/>
            <person name="Berges H."/>
            <person name="Bidwell S."/>
            <person name="Bisseling T."/>
            <person name="Choisne N."/>
            <person name="Couloux A."/>
            <person name="Denny R."/>
            <person name="Deshpande S."/>
            <person name="Dai X."/>
            <person name="Doyle J.J."/>
            <person name="Dudez A.M."/>
            <person name="Farmer A.D."/>
            <person name="Fouteau S."/>
            <person name="Franken C."/>
            <person name="Gibelin C."/>
            <person name="Gish J."/>
            <person name="Goldstein S."/>
            <person name="Gonzalez A.J."/>
            <person name="Green P.J."/>
            <person name="Hallab A."/>
            <person name="Hartog M."/>
            <person name="Hua A."/>
            <person name="Humphray S.J."/>
            <person name="Jeong D.H."/>
            <person name="Jing Y."/>
            <person name="Jocker A."/>
            <person name="Kenton S.M."/>
            <person name="Kim D.J."/>
            <person name="Klee K."/>
            <person name="Lai H."/>
            <person name="Lang C."/>
            <person name="Lin S."/>
            <person name="Macmil S.L."/>
            <person name="Magdelenat G."/>
            <person name="Matthews L."/>
            <person name="McCorrison J."/>
            <person name="Monaghan E.L."/>
            <person name="Mun J.H."/>
            <person name="Najar F.Z."/>
            <person name="Nicholson C."/>
            <person name="Noirot C."/>
            <person name="O'Bleness M."/>
            <person name="Paule C.R."/>
            <person name="Poulain J."/>
            <person name="Prion F."/>
            <person name="Qin B."/>
            <person name="Qu C."/>
            <person name="Retzel E.F."/>
            <person name="Riddle C."/>
            <person name="Sallet E."/>
            <person name="Samain S."/>
            <person name="Samson N."/>
            <person name="Sanders I."/>
            <person name="Saurat O."/>
            <person name="Scarpelli C."/>
            <person name="Schiex T."/>
            <person name="Segurens B."/>
            <person name="Severin A.J."/>
            <person name="Sherrier D.J."/>
            <person name="Shi R."/>
            <person name="Sims S."/>
            <person name="Singer S.R."/>
            <person name="Sinharoy S."/>
            <person name="Sterck L."/>
            <person name="Viollet A."/>
            <person name="Wang B.B."/>
            <person name="Wang K."/>
            <person name="Wang M."/>
            <person name="Wang X."/>
            <person name="Warfsmann J."/>
            <person name="Weissenbach J."/>
            <person name="White D.D."/>
            <person name="White J.D."/>
            <person name="Wiley G.B."/>
            <person name="Wincker P."/>
            <person name="Xing Y."/>
            <person name="Yang L."/>
            <person name="Yao Z."/>
            <person name="Ying F."/>
            <person name="Zhai J."/>
            <person name="Zhou L."/>
            <person name="Zuber A."/>
            <person name="Denarie J."/>
            <person name="Dixon R.A."/>
            <person name="May G.D."/>
            <person name="Schwartz D.C."/>
            <person name="Rogers J."/>
            <person name="Quetier F."/>
            <person name="Town C.D."/>
            <person name="Roe B.A."/>
        </authorList>
    </citation>
    <scope>NUCLEOTIDE SEQUENCE [LARGE SCALE GENOMIC DNA]</scope>
    <source>
        <strain evidence="2">A17</strain>
        <strain evidence="3 4">cv. Jemalong A17</strain>
    </source>
</reference>
<dbReference type="EMBL" id="CM001223">
    <property type="protein sequence ID" value="KEH22134.1"/>
    <property type="molecule type" value="Genomic_DNA"/>
</dbReference>
<keyword evidence="1" id="KW-0472">Membrane</keyword>
<keyword evidence="1 2" id="KW-0812">Transmembrane</keyword>
<reference evidence="3" key="3">
    <citation type="submission" date="2015-04" db="UniProtKB">
        <authorList>
            <consortium name="EnsemblPlants"/>
        </authorList>
    </citation>
    <scope>IDENTIFICATION</scope>
    <source>
        <strain evidence="3">cv. Jemalong A17</strain>
    </source>
</reference>
<keyword evidence="1" id="KW-1133">Transmembrane helix</keyword>
<evidence type="ECO:0000256" key="1">
    <source>
        <dbReference type="SAM" id="Phobius"/>
    </source>
</evidence>
<dbReference type="AlphaFoldDB" id="A0A072TXA6"/>
<reference evidence="2 4" key="2">
    <citation type="journal article" date="2014" name="BMC Genomics">
        <title>An improved genome release (version Mt4.0) for the model legume Medicago truncatula.</title>
        <authorList>
            <person name="Tang H."/>
            <person name="Krishnakumar V."/>
            <person name="Bidwell S."/>
            <person name="Rosen B."/>
            <person name="Chan A."/>
            <person name="Zhou S."/>
            <person name="Gentzbittel L."/>
            <person name="Childs K.L."/>
            <person name="Yandell M."/>
            <person name="Gundlach H."/>
            <person name="Mayer K.F."/>
            <person name="Schwartz D.C."/>
            <person name="Town C.D."/>
        </authorList>
    </citation>
    <scope>GENOME REANNOTATION</scope>
    <source>
        <strain evidence="2">A17</strain>
        <strain evidence="3 4">cv. Jemalong A17</strain>
    </source>
</reference>
<gene>
    <name evidence="2" type="ordered locus">MTR_7g033545</name>
</gene>
<dbReference type="EnsemblPlants" id="KEH22134">
    <property type="protein sequence ID" value="KEH22134"/>
    <property type="gene ID" value="MTR_7g033545"/>
</dbReference>
<evidence type="ECO:0000313" key="4">
    <source>
        <dbReference type="Proteomes" id="UP000002051"/>
    </source>
</evidence>
<feature type="transmembrane region" description="Helical" evidence="1">
    <location>
        <begin position="114"/>
        <end position="132"/>
    </location>
</feature>
<evidence type="ECO:0000313" key="3">
    <source>
        <dbReference type="EnsemblPlants" id="KEH22134"/>
    </source>
</evidence>
<sequence length="138" mass="16028">MISNTVYRKEFRELIKKAGVSKPGQRPPQLFFGKIRVTLHPIRTRTSTILRIFRPHSISLVWLLARFPDFIVDNLLCIFKASAALGCKGFNLVISGYEFFTFQYSRSSIHASRFLCGSLVKVLFVLVMRRWGLMDRER</sequence>
<name>A0A072TXA6_MEDTR</name>
<dbReference type="HOGENOM" id="CLU_1858227_0_0_1"/>
<protein>
    <submittedName>
        <fullName evidence="2">Transmembrane protein, putative</fullName>
    </submittedName>
</protein>
<evidence type="ECO:0000313" key="2">
    <source>
        <dbReference type="EMBL" id="KEH22134.1"/>
    </source>
</evidence>
<accession>A0A072TXA6</accession>
<proteinExistence type="predicted"/>
<keyword evidence="4" id="KW-1185">Reference proteome</keyword>
<dbReference type="Proteomes" id="UP000002051">
    <property type="component" value="Unassembled WGS sequence"/>
</dbReference>
<organism evidence="2 4">
    <name type="scientific">Medicago truncatula</name>
    <name type="common">Barrel medic</name>
    <name type="synonym">Medicago tribuloides</name>
    <dbReference type="NCBI Taxonomy" id="3880"/>
    <lineage>
        <taxon>Eukaryota</taxon>
        <taxon>Viridiplantae</taxon>
        <taxon>Streptophyta</taxon>
        <taxon>Embryophyta</taxon>
        <taxon>Tracheophyta</taxon>
        <taxon>Spermatophyta</taxon>
        <taxon>Magnoliopsida</taxon>
        <taxon>eudicotyledons</taxon>
        <taxon>Gunneridae</taxon>
        <taxon>Pentapetalae</taxon>
        <taxon>rosids</taxon>
        <taxon>fabids</taxon>
        <taxon>Fabales</taxon>
        <taxon>Fabaceae</taxon>
        <taxon>Papilionoideae</taxon>
        <taxon>50 kb inversion clade</taxon>
        <taxon>NPAAA clade</taxon>
        <taxon>Hologalegina</taxon>
        <taxon>IRL clade</taxon>
        <taxon>Trifolieae</taxon>
        <taxon>Medicago</taxon>
    </lineage>
</organism>